<feature type="domain" description="HAMP" evidence="7">
    <location>
        <begin position="224"/>
        <end position="278"/>
    </location>
</feature>
<evidence type="ECO:0000313" key="8">
    <source>
        <dbReference type="EMBL" id="CAH0537723.1"/>
    </source>
</evidence>
<comment type="similarity">
    <text evidence="3">Belongs to the methyl-accepting chemotaxis (MCP) protein family.</text>
</comment>
<protein>
    <recommendedName>
        <fullName evidence="10">Methyl-accepting chemotaxis protein</fullName>
    </recommendedName>
</protein>
<evidence type="ECO:0000256" key="5">
    <source>
        <dbReference type="SAM" id="Phobius"/>
    </source>
</evidence>
<evidence type="ECO:0000256" key="4">
    <source>
        <dbReference type="PROSITE-ProRule" id="PRU00284"/>
    </source>
</evidence>
<feature type="transmembrane region" description="Helical" evidence="5">
    <location>
        <begin position="199"/>
        <end position="226"/>
    </location>
</feature>
<dbReference type="PANTHER" id="PTHR32089:SF120">
    <property type="entry name" value="METHYL-ACCEPTING CHEMOTAXIS PROTEIN TLPQ"/>
    <property type="match status" value="1"/>
</dbReference>
<dbReference type="CDD" id="cd06225">
    <property type="entry name" value="HAMP"/>
    <property type="match status" value="1"/>
</dbReference>
<keyword evidence="2 4" id="KW-0807">Transducer</keyword>
<evidence type="ECO:0000259" key="7">
    <source>
        <dbReference type="PROSITE" id="PS50885"/>
    </source>
</evidence>
<gene>
    <name evidence="8" type="ORF">VMF7928_01275</name>
</gene>
<dbReference type="PROSITE" id="PS50111">
    <property type="entry name" value="CHEMOTAXIS_TRANSDUC_2"/>
    <property type="match status" value="1"/>
</dbReference>
<dbReference type="Pfam" id="PF00015">
    <property type="entry name" value="MCPsignal"/>
    <property type="match status" value="1"/>
</dbReference>
<dbReference type="PROSITE" id="PS50885">
    <property type="entry name" value="HAMP"/>
    <property type="match status" value="1"/>
</dbReference>
<dbReference type="PANTHER" id="PTHR32089">
    <property type="entry name" value="METHYL-ACCEPTING CHEMOTAXIS PROTEIN MCPB"/>
    <property type="match status" value="1"/>
</dbReference>
<comment type="caution">
    <text evidence="8">The sequence shown here is derived from an EMBL/GenBank/DDBJ whole genome shotgun (WGS) entry which is preliminary data.</text>
</comment>
<dbReference type="Gene3D" id="1.10.287.950">
    <property type="entry name" value="Methyl-accepting chemotaxis protein"/>
    <property type="match status" value="1"/>
</dbReference>
<dbReference type="EMBL" id="CAKLDM010000001">
    <property type="protein sequence ID" value="CAH0537723.1"/>
    <property type="molecule type" value="Genomic_DNA"/>
</dbReference>
<dbReference type="Proteomes" id="UP000838748">
    <property type="component" value="Unassembled WGS sequence"/>
</dbReference>
<evidence type="ECO:0008006" key="10">
    <source>
        <dbReference type="Google" id="ProtNLM"/>
    </source>
</evidence>
<keyword evidence="5" id="KW-1133">Transmembrane helix</keyword>
<evidence type="ECO:0000256" key="3">
    <source>
        <dbReference type="ARBA" id="ARBA00029447"/>
    </source>
</evidence>
<keyword evidence="5" id="KW-0812">Transmembrane</keyword>
<name>A0ABN8E4A5_9VIBR</name>
<feature type="domain" description="Methyl-accepting transducer" evidence="6">
    <location>
        <begin position="283"/>
        <end position="519"/>
    </location>
</feature>
<comment type="subcellular location">
    <subcellularLocation>
        <location evidence="1">Membrane</location>
    </subcellularLocation>
</comment>
<evidence type="ECO:0000259" key="6">
    <source>
        <dbReference type="PROSITE" id="PS50111"/>
    </source>
</evidence>
<dbReference type="SUPFAM" id="SSF58104">
    <property type="entry name" value="Methyl-accepting chemotaxis protein (MCP) signaling domain"/>
    <property type="match status" value="1"/>
</dbReference>
<keyword evidence="9" id="KW-1185">Reference proteome</keyword>
<keyword evidence="5" id="KW-0472">Membrane</keyword>
<dbReference type="InterPro" id="IPR004089">
    <property type="entry name" value="MCPsignal_dom"/>
</dbReference>
<proteinExistence type="inferred from homology"/>
<dbReference type="InterPro" id="IPR003660">
    <property type="entry name" value="HAMP_dom"/>
</dbReference>
<sequence>MEWFKDLPIKAKILGLVSVLLLLLILTSAFSSYKMSVIGSELEGIAGENIPLVQLVSDITIKQLEAAILIEKALRLNSAEEIKAIDKKFHQLSQSVDKEIVEAKQLLELAISHAFTEELKAKEQVLLNKLESIVVEHKSYEQKGFAILSQLASGNRESVDIDNLEAEQTRVNEHLKSFLVELEKVTEETVLFTESEEKLALRMMIIISSISALIGIGVGLIVSSFITSRLTSAKQLANKMAQGDFTSTQLSVSGGKDEIGELIQAMVTMSKNLSQSVSTILNNTRHIETSMSQVADLSKQNSIVVDDQFQRTDQVAAAMMEMASAITEVASSTSNASDTANQAESQIESSQSIVSKNVSAAENLVSNMSASKEVINELKGNTEAISNFVNTINEIAEQTNLLALNASIEAARAGEQGRGFAVVADEVRSLAQRSQESTGQIASLIENLKNSADSSVETIELSFNASNTGLVLAKEMGASFETLTELMINISEMSTQIATASEEQSVTAEDVNQNLTSIRDTSEGVLTSSQSTAELVEKTNQLVHELKETVANFKISKQA</sequence>
<evidence type="ECO:0000256" key="1">
    <source>
        <dbReference type="ARBA" id="ARBA00004370"/>
    </source>
</evidence>
<reference evidence="8" key="1">
    <citation type="submission" date="2021-11" db="EMBL/GenBank/DDBJ databases">
        <authorList>
            <person name="Rodrigo-Torres L."/>
            <person name="Arahal R. D."/>
            <person name="Lucena T."/>
        </authorList>
    </citation>
    <scope>NUCLEOTIDE SEQUENCE</scope>
    <source>
        <strain evidence="8">CECT 7928</strain>
    </source>
</reference>
<dbReference type="RefSeq" id="WP_237360617.1">
    <property type="nucleotide sequence ID" value="NZ_CAKLDM010000001.1"/>
</dbReference>
<accession>A0ABN8E4A5</accession>
<dbReference type="Pfam" id="PF00672">
    <property type="entry name" value="HAMP"/>
    <property type="match status" value="1"/>
</dbReference>
<evidence type="ECO:0000256" key="2">
    <source>
        <dbReference type="ARBA" id="ARBA00023224"/>
    </source>
</evidence>
<dbReference type="Gene3D" id="6.10.340.10">
    <property type="match status" value="1"/>
</dbReference>
<dbReference type="SMART" id="SM00283">
    <property type="entry name" value="MA"/>
    <property type="match status" value="1"/>
</dbReference>
<evidence type="ECO:0000313" key="9">
    <source>
        <dbReference type="Proteomes" id="UP000838748"/>
    </source>
</evidence>
<organism evidence="8 9">
    <name type="scientific">Vibrio marisflavi CECT 7928</name>
    <dbReference type="NCBI Taxonomy" id="634439"/>
    <lineage>
        <taxon>Bacteria</taxon>
        <taxon>Pseudomonadati</taxon>
        <taxon>Pseudomonadota</taxon>
        <taxon>Gammaproteobacteria</taxon>
        <taxon>Vibrionales</taxon>
        <taxon>Vibrionaceae</taxon>
        <taxon>Vibrio</taxon>
    </lineage>
</organism>
<dbReference type="SMART" id="SM00304">
    <property type="entry name" value="HAMP"/>
    <property type="match status" value="1"/>
</dbReference>